<keyword evidence="2" id="KW-0677">Repeat</keyword>
<dbReference type="PROSITE" id="PS51450">
    <property type="entry name" value="LRR"/>
    <property type="match status" value="2"/>
</dbReference>
<dbReference type="OrthoDB" id="1055097at2759"/>
<keyword evidence="4" id="KW-0812">Transmembrane</keyword>
<keyword evidence="7" id="KW-1185">Reference proteome</keyword>
<evidence type="ECO:0000256" key="4">
    <source>
        <dbReference type="SAM" id="Phobius"/>
    </source>
</evidence>
<keyword evidence="4" id="KW-0472">Membrane</keyword>
<dbReference type="Proteomes" id="UP000681722">
    <property type="component" value="Unassembled WGS sequence"/>
</dbReference>
<keyword evidence="4" id="KW-1133">Transmembrane helix</keyword>
<dbReference type="EMBL" id="CAJOBC010059302">
    <property type="protein sequence ID" value="CAF4203724.1"/>
    <property type="molecule type" value="Genomic_DNA"/>
</dbReference>
<evidence type="ECO:0000256" key="2">
    <source>
        <dbReference type="ARBA" id="ARBA00022737"/>
    </source>
</evidence>
<evidence type="ECO:0000256" key="3">
    <source>
        <dbReference type="SAM" id="MobiDB-lite"/>
    </source>
</evidence>
<evidence type="ECO:0000313" key="6">
    <source>
        <dbReference type="EMBL" id="CAF4203724.1"/>
    </source>
</evidence>
<organism evidence="5 7">
    <name type="scientific">Didymodactylos carnosus</name>
    <dbReference type="NCBI Taxonomy" id="1234261"/>
    <lineage>
        <taxon>Eukaryota</taxon>
        <taxon>Metazoa</taxon>
        <taxon>Spiralia</taxon>
        <taxon>Gnathifera</taxon>
        <taxon>Rotifera</taxon>
        <taxon>Eurotatoria</taxon>
        <taxon>Bdelloidea</taxon>
        <taxon>Philodinida</taxon>
        <taxon>Philodinidae</taxon>
        <taxon>Didymodactylos</taxon>
    </lineage>
</organism>
<protein>
    <submittedName>
        <fullName evidence="5">Uncharacterized protein</fullName>
    </submittedName>
</protein>
<dbReference type="InterPro" id="IPR003591">
    <property type="entry name" value="Leu-rich_rpt_typical-subtyp"/>
</dbReference>
<feature type="transmembrane region" description="Helical" evidence="4">
    <location>
        <begin position="526"/>
        <end position="550"/>
    </location>
</feature>
<dbReference type="InterPro" id="IPR001611">
    <property type="entry name" value="Leu-rich_rpt"/>
</dbReference>
<proteinExistence type="predicted"/>
<dbReference type="SMART" id="SM00369">
    <property type="entry name" value="LRR_TYP"/>
    <property type="match status" value="5"/>
</dbReference>
<dbReference type="PANTHER" id="PTHR24366:SF96">
    <property type="entry name" value="LEUCINE RICH REPEAT CONTAINING 53"/>
    <property type="match status" value="1"/>
</dbReference>
<dbReference type="AlphaFoldDB" id="A0A815GR13"/>
<gene>
    <name evidence="5" type="ORF">GPM918_LOCUS30470</name>
    <name evidence="6" type="ORF">SRO942_LOCUS31086</name>
</gene>
<dbReference type="Proteomes" id="UP000663829">
    <property type="component" value="Unassembled WGS sequence"/>
</dbReference>
<dbReference type="PANTHER" id="PTHR24366">
    <property type="entry name" value="IG(IMMUNOGLOBULIN) AND LRR(LEUCINE RICH REPEAT) DOMAINS"/>
    <property type="match status" value="1"/>
</dbReference>
<accession>A0A815GR13</accession>
<dbReference type="EMBL" id="CAJNOQ010014451">
    <property type="protein sequence ID" value="CAF1341833.1"/>
    <property type="molecule type" value="Genomic_DNA"/>
</dbReference>
<comment type="caution">
    <text evidence="5">The sequence shown here is derived from an EMBL/GenBank/DDBJ whole genome shotgun (WGS) entry which is preliminary data.</text>
</comment>
<dbReference type="InterPro" id="IPR032675">
    <property type="entry name" value="LRR_dom_sf"/>
</dbReference>
<sequence>MKSKQFCIYSVFISIVSLIVTVICCPLPDNYFKLCHCGILISGVNYIECDRESLHIIPPFKRSFPYDELILSHNLIENLTRTSFDNIKGIRRIYLDNNPIQFIDNDVLRLLGNYLEEFVISANDKFHSLEFLFKYPLKKLHTLKLTHFNLKDKQLTSSLFSNMTRLEILHIQYCQLKTIDFSQYILNNLHTLDLQGNQLFYLNLKSIISLKNLNLANNNIEIVNDVNINLVDIIPTNLIYLNLSSNHITNFNFFHKLKTLEILSLNNNSLKQLPDEFQLPLTLKSFDLSLNQLKIIKISTQKFFKQLTNLNLQQNPLECNCHLQWLYKFIMEQEQQTNYTNENDDYLIKSTFNNNNNNNSFYISASKWMCSNNKKFLSSNFQCILSPKLISFNLTYIKAIVLSKPTDGLLLQWQMNDLTFVNYYQVSYEIDHSQQLPLVVSNRLSINISQLFITNILQYKRYHVCLIIYHKFAKDKYCRDILTINIIKYSFQVISPNELLKNADILLLTTTTLSIDQKTSNPIAQIMLIGSCVGVFLTLILLFTCIYLCCKINRFNRKHSKSIHQGIYHPPTSQCAAVTFTCCEHHDKHKSYCSTGQLFNFQHGLSPLPPPPYPTSTSYHHHHHHPIHVCQHYNTLEKTSNSTDSSHLDDSLHSTKHQQHIYQEIANNNTFDSNERETFDLWNMSISTATDTTTTNLTNSSSNDDHIIPHTTRQSLRHIR</sequence>
<dbReference type="SUPFAM" id="SSF52058">
    <property type="entry name" value="L domain-like"/>
    <property type="match status" value="1"/>
</dbReference>
<evidence type="ECO:0000256" key="1">
    <source>
        <dbReference type="ARBA" id="ARBA00022614"/>
    </source>
</evidence>
<feature type="compositionally biased region" description="Low complexity" evidence="3">
    <location>
        <begin position="693"/>
        <end position="702"/>
    </location>
</feature>
<reference evidence="5" key="1">
    <citation type="submission" date="2021-02" db="EMBL/GenBank/DDBJ databases">
        <authorList>
            <person name="Nowell W R."/>
        </authorList>
    </citation>
    <scope>NUCLEOTIDE SEQUENCE</scope>
</reference>
<dbReference type="Gene3D" id="3.80.10.10">
    <property type="entry name" value="Ribonuclease Inhibitor"/>
    <property type="match status" value="2"/>
</dbReference>
<feature type="region of interest" description="Disordered" evidence="3">
    <location>
        <begin position="693"/>
        <end position="720"/>
    </location>
</feature>
<evidence type="ECO:0000313" key="7">
    <source>
        <dbReference type="Proteomes" id="UP000663829"/>
    </source>
</evidence>
<keyword evidence="1" id="KW-0433">Leucine-rich repeat</keyword>
<name>A0A815GR13_9BILA</name>
<evidence type="ECO:0000313" key="5">
    <source>
        <dbReference type="EMBL" id="CAF1341833.1"/>
    </source>
</evidence>